<dbReference type="Gramene" id="Psat05G0267100-T1">
    <property type="protein sequence ID" value="KAI5406004.1"/>
    <property type="gene ID" value="KIW84_052671"/>
</dbReference>
<protein>
    <recommendedName>
        <fullName evidence="4">Reverse transcriptase</fullName>
    </recommendedName>
</protein>
<feature type="compositionally biased region" description="Basic and acidic residues" evidence="1">
    <location>
        <begin position="15"/>
        <end position="30"/>
    </location>
</feature>
<reference evidence="2 3" key="1">
    <citation type="journal article" date="2022" name="Nat. Genet.">
        <title>Improved pea reference genome and pan-genome highlight genomic features and evolutionary characteristics.</title>
        <authorList>
            <person name="Yang T."/>
            <person name="Liu R."/>
            <person name="Luo Y."/>
            <person name="Hu S."/>
            <person name="Wang D."/>
            <person name="Wang C."/>
            <person name="Pandey M.K."/>
            <person name="Ge S."/>
            <person name="Xu Q."/>
            <person name="Li N."/>
            <person name="Li G."/>
            <person name="Huang Y."/>
            <person name="Saxena R.K."/>
            <person name="Ji Y."/>
            <person name="Li M."/>
            <person name="Yan X."/>
            <person name="He Y."/>
            <person name="Liu Y."/>
            <person name="Wang X."/>
            <person name="Xiang C."/>
            <person name="Varshney R.K."/>
            <person name="Ding H."/>
            <person name="Gao S."/>
            <person name="Zong X."/>
        </authorList>
    </citation>
    <scope>NUCLEOTIDE SEQUENCE [LARGE SCALE GENOMIC DNA]</scope>
    <source>
        <strain evidence="2 3">cv. Zhongwan 6</strain>
    </source>
</reference>
<accession>A0A9D4WN93</accession>
<name>A0A9D4WN93_PEA</name>
<comment type="caution">
    <text evidence="2">The sequence shown here is derived from an EMBL/GenBank/DDBJ whole genome shotgun (WGS) entry which is preliminary data.</text>
</comment>
<evidence type="ECO:0008006" key="4">
    <source>
        <dbReference type="Google" id="ProtNLM"/>
    </source>
</evidence>
<dbReference type="EMBL" id="JAMSHJ010000005">
    <property type="protein sequence ID" value="KAI5406004.1"/>
    <property type="molecule type" value="Genomic_DNA"/>
</dbReference>
<dbReference type="AlphaFoldDB" id="A0A9D4WN93"/>
<keyword evidence="3" id="KW-1185">Reference proteome</keyword>
<feature type="region of interest" description="Disordered" evidence="1">
    <location>
        <begin position="1"/>
        <end position="34"/>
    </location>
</feature>
<evidence type="ECO:0000313" key="2">
    <source>
        <dbReference type="EMBL" id="KAI5406004.1"/>
    </source>
</evidence>
<evidence type="ECO:0000313" key="3">
    <source>
        <dbReference type="Proteomes" id="UP001058974"/>
    </source>
</evidence>
<organism evidence="2 3">
    <name type="scientific">Pisum sativum</name>
    <name type="common">Garden pea</name>
    <name type="synonym">Lathyrus oleraceus</name>
    <dbReference type="NCBI Taxonomy" id="3888"/>
    <lineage>
        <taxon>Eukaryota</taxon>
        <taxon>Viridiplantae</taxon>
        <taxon>Streptophyta</taxon>
        <taxon>Embryophyta</taxon>
        <taxon>Tracheophyta</taxon>
        <taxon>Spermatophyta</taxon>
        <taxon>Magnoliopsida</taxon>
        <taxon>eudicotyledons</taxon>
        <taxon>Gunneridae</taxon>
        <taxon>Pentapetalae</taxon>
        <taxon>rosids</taxon>
        <taxon>fabids</taxon>
        <taxon>Fabales</taxon>
        <taxon>Fabaceae</taxon>
        <taxon>Papilionoideae</taxon>
        <taxon>50 kb inversion clade</taxon>
        <taxon>NPAAA clade</taxon>
        <taxon>Hologalegina</taxon>
        <taxon>IRL clade</taxon>
        <taxon>Fabeae</taxon>
        <taxon>Lathyrus</taxon>
    </lineage>
</organism>
<gene>
    <name evidence="2" type="ORF">KIW84_052671</name>
</gene>
<evidence type="ECO:0000256" key="1">
    <source>
        <dbReference type="SAM" id="MobiDB-lite"/>
    </source>
</evidence>
<dbReference type="Proteomes" id="UP001058974">
    <property type="component" value="Chromosome 5"/>
</dbReference>
<sequence>MKRSTSEGQSLNKPASEDHALKKSASEDQNMKTSQSAMTKITNLMFVGDVLLFSRGDHRSVELLVNAFKNFSMSTSMKVNPSKCKIYFGGVDDCWYDAALEFQPLELCWEIAAYQKYLLCHH</sequence>
<feature type="compositionally biased region" description="Polar residues" evidence="1">
    <location>
        <begin position="1"/>
        <end position="13"/>
    </location>
</feature>
<proteinExistence type="predicted"/>